<evidence type="ECO:0000256" key="1">
    <source>
        <dbReference type="SAM" id="MobiDB-lite"/>
    </source>
</evidence>
<dbReference type="AlphaFoldDB" id="A0A6H1ZN88"/>
<gene>
    <name evidence="2" type="ORF">TM448A01076_0006</name>
    <name evidence="3" type="ORF">TM448B01182_0005</name>
</gene>
<protein>
    <submittedName>
        <fullName evidence="2">Uncharacterized protein</fullName>
    </submittedName>
</protein>
<dbReference type="EMBL" id="MT144096">
    <property type="protein sequence ID" value="QJA48670.1"/>
    <property type="molecule type" value="Genomic_DNA"/>
</dbReference>
<accession>A0A6H1ZN88</accession>
<evidence type="ECO:0000313" key="3">
    <source>
        <dbReference type="EMBL" id="QJH98061.1"/>
    </source>
</evidence>
<sequence>MRPGAPVQNDGKVHSYVSDLYDESFEELLKEPELGKAAQRLRDQKGPFPSMEEVLKEVQGK</sequence>
<organism evidence="2">
    <name type="scientific">viral metagenome</name>
    <dbReference type="NCBI Taxonomy" id="1070528"/>
    <lineage>
        <taxon>unclassified sequences</taxon>
        <taxon>metagenomes</taxon>
        <taxon>organismal metagenomes</taxon>
    </lineage>
</organism>
<evidence type="ECO:0000313" key="2">
    <source>
        <dbReference type="EMBL" id="QJA48670.1"/>
    </source>
</evidence>
<dbReference type="EMBL" id="MT144714">
    <property type="protein sequence ID" value="QJH98061.1"/>
    <property type="molecule type" value="Genomic_DNA"/>
</dbReference>
<name>A0A6H1ZN88_9ZZZZ</name>
<reference evidence="2" key="1">
    <citation type="submission" date="2020-03" db="EMBL/GenBank/DDBJ databases">
        <title>The deep terrestrial virosphere.</title>
        <authorList>
            <person name="Holmfeldt K."/>
            <person name="Nilsson E."/>
            <person name="Simone D."/>
            <person name="Lopez-Fernandez M."/>
            <person name="Wu X."/>
            <person name="de Brujin I."/>
            <person name="Lundin D."/>
            <person name="Andersson A."/>
            <person name="Bertilsson S."/>
            <person name="Dopson M."/>
        </authorList>
    </citation>
    <scope>NUCLEOTIDE SEQUENCE</scope>
    <source>
        <strain evidence="2">TM448A01076</strain>
        <strain evidence="3">TM448B01182</strain>
    </source>
</reference>
<proteinExistence type="predicted"/>
<feature type="region of interest" description="Disordered" evidence="1">
    <location>
        <begin position="41"/>
        <end position="61"/>
    </location>
</feature>